<dbReference type="EMBL" id="UZAH01034343">
    <property type="protein sequence ID" value="VDP34620.1"/>
    <property type="molecule type" value="Genomic_DNA"/>
</dbReference>
<accession>A0A3P8CUU3</accession>
<reference evidence="2 3" key="1">
    <citation type="submission" date="2018-11" db="EMBL/GenBank/DDBJ databases">
        <authorList>
            <consortium name="Pathogen Informatics"/>
        </authorList>
    </citation>
    <scope>NUCLEOTIDE SEQUENCE [LARGE SCALE GENOMIC DNA]</scope>
</reference>
<evidence type="ECO:0000313" key="2">
    <source>
        <dbReference type="EMBL" id="VDP34620.1"/>
    </source>
</evidence>
<feature type="region of interest" description="Disordered" evidence="1">
    <location>
        <begin position="41"/>
        <end position="68"/>
    </location>
</feature>
<feature type="compositionally biased region" description="Polar residues" evidence="1">
    <location>
        <begin position="49"/>
        <end position="68"/>
    </location>
</feature>
<organism evidence="3 4">
    <name type="scientific">Heligmosomoides polygyrus</name>
    <name type="common">Parasitic roundworm</name>
    <dbReference type="NCBI Taxonomy" id="6339"/>
    <lineage>
        <taxon>Eukaryota</taxon>
        <taxon>Metazoa</taxon>
        <taxon>Ecdysozoa</taxon>
        <taxon>Nematoda</taxon>
        <taxon>Chromadorea</taxon>
        <taxon>Rhabditida</taxon>
        <taxon>Rhabditina</taxon>
        <taxon>Rhabditomorpha</taxon>
        <taxon>Strongyloidea</taxon>
        <taxon>Heligmosomidae</taxon>
        <taxon>Heligmosomoides</taxon>
    </lineage>
</organism>
<dbReference type="OrthoDB" id="5865526at2759"/>
<evidence type="ECO:0000313" key="4">
    <source>
        <dbReference type="WBParaSite" id="HPBE_0002277701-mRNA-1"/>
    </source>
</evidence>
<proteinExistence type="predicted"/>
<accession>A0A183GJD0</accession>
<dbReference type="AlphaFoldDB" id="A0A183GJD0"/>
<keyword evidence="3" id="KW-1185">Reference proteome</keyword>
<name>A0A183GJD0_HELPZ</name>
<sequence>MADREALQVLCDISDCERSDLVQRVREMKREVDDRVRELTDQLRDLGRSRSQPTTNASANTSHAQGTVDFSQCDPHMLIVIANKMLREQNRQQVFCGHSSEELEKTKGLFGPKSMTSIRMIEMEVKASLDTGSEMSIIPVKVLQKARREGIDLDIHVTKILRIDTVVRNASGEIMTFLDTVCVPVTMR</sequence>
<reference evidence="4" key="2">
    <citation type="submission" date="2019-09" db="UniProtKB">
        <authorList>
            <consortium name="WormBaseParasite"/>
        </authorList>
    </citation>
    <scope>IDENTIFICATION</scope>
</reference>
<evidence type="ECO:0000313" key="3">
    <source>
        <dbReference type="Proteomes" id="UP000050761"/>
    </source>
</evidence>
<dbReference type="WBParaSite" id="HPBE_0002277701-mRNA-1">
    <property type="protein sequence ID" value="HPBE_0002277701-mRNA-1"/>
    <property type="gene ID" value="HPBE_0002277701"/>
</dbReference>
<evidence type="ECO:0000256" key="1">
    <source>
        <dbReference type="SAM" id="MobiDB-lite"/>
    </source>
</evidence>
<dbReference type="Proteomes" id="UP000050761">
    <property type="component" value="Unassembled WGS sequence"/>
</dbReference>
<protein>
    <submittedName>
        <fullName evidence="4">Peptidase A2 domain-containing protein</fullName>
    </submittedName>
</protein>
<gene>
    <name evidence="2" type="ORF">HPBE_LOCUS22776</name>
</gene>